<dbReference type="STRING" id="545694.TREPR_0680"/>
<dbReference type="SUPFAM" id="SSF53167">
    <property type="entry name" value="Purine and uridine phosphorylases"/>
    <property type="match status" value="1"/>
</dbReference>
<reference evidence="5 6" key="2">
    <citation type="journal article" date="2011" name="ISME J.">
        <title>RNA-seq reveals cooperative metabolic interactions between two termite-gut spirochete species in co-culture.</title>
        <authorList>
            <person name="Rosenthal A.Z."/>
            <person name="Matson E.G."/>
            <person name="Eldar A."/>
            <person name="Leadbetter J.R."/>
        </authorList>
    </citation>
    <scope>NUCLEOTIDE SEQUENCE [LARGE SCALE GENOMIC DNA]</scope>
    <source>
        <strain evidence="6">ATCC BAA-887 / DSM 12427 / ZAS-2</strain>
    </source>
</reference>
<dbReference type="EC" id="2.4.2.3" evidence="1"/>
<name>F5YK08_TREPZ</name>
<dbReference type="HOGENOM" id="CLU_1064367_0_0_12"/>
<dbReference type="GO" id="GO:0004850">
    <property type="term" value="F:uridine phosphorylase activity"/>
    <property type="evidence" value="ECO:0007669"/>
    <property type="project" value="UniProtKB-EC"/>
</dbReference>
<dbReference type="eggNOG" id="COG2820">
    <property type="taxonomic scope" value="Bacteria"/>
</dbReference>
<proteinExistence type="predicted"/>
<dbReference type="AlphaFoldDB" id="F5YK08"/>
<dbReference type="RefSeq" id="WP_015709350.1">
    <property type="nucleotide sequence ID" value="NC_015578.1"/>
</dbReference>
<dbReference type="PANTHER" id="PTHR43691:SF11">
    <property type="entry name" value="FI09636P-RELATED"/>
    <property type="match status" value="1"/>
</dbReference>
<protein>
    <recommendedName>
        <fullName evidence="2">Uridine phosphorylase</fullName>
        <ecNumber evidence="1">2.4.2.3</ecNumber>
    </recommendedName>
</protein>
<feature type="domain" description="Nucleoside phosphorylase" evidence="4">
    <location>
        <begin position="58"/>
        <end position="235"/>
    </location>
</feature>
<comment type="catalytic activity">
    <reaction evidence="3">
        <text>uridine + phosphate = alpha-D-ribose 1-phosphate + uracil</text>
        <dbReference type="Rhea" id="RHEA:24388"/>
        <dbReference type="ChEBI" id="CHEBI:16704"/>
        <dbReference type="ChEBI" id="CHEBI:17568"/>
        <dbReference type="ChEBI" id="CHEBI:43474"/>
        <dbReference type="ChEBI" id="CHEBI:57720"/>
        <dbReference type="EC" id="2.4.2.3"/>
    </reaction>
</comment>
<sequence>MIYQRLFKGIERFGATRTSIAEMAFKCEPGRITETVILAPVWEPTIFSAHTDSIIPIVENSIRRLYEISANGEKITFLRTGPGAPSVAHAVFALSCTPCKNVIFAGSVGGLVDGQDVGDIVVPEYSVCGEGASRYITEGNLKDSDCFGEKYYPNQDIYKNLIAAAKVVTSGNKAALHIGKTFSVDNIFAEFAHLEEILQMGCDSIEMETSLFFKAAEVSGLKAGAVFLISDNSFGGKAIYTARDQADKDSREFSRDHIIPRIILETVKNT</sequence>
<evidence type="ECO:0000313" key="5">
    <source>
        <dbReference type="EMBL" id="AEF84210.1"/>
    </source>
</evidence>
<dbReference type="GO" id="GO:0009116">
    <property type="term" value="P:nucleoside metabolic process"/>
    <property type="evidence" value="ECO:0007669"/>
    <property type="project" value="InterPro"/>
</dbReference>
<gene>
    <name evidence="5" type="ordered locus">TREPR_0680</name>
</gene>
<dbReference type="Gene3D" id="3.40.50.1580">
    <property type="entry name" value="Nucleoside phosphorylase domain"/>
    <property type="match status" value="1"/>
</dbReference>
<dbReference type="EMBL" id="CP001843">
    <property type="protein sequence ID" value="AEF84210.1"/>
    <property type="molecule type" value="Genomic_DNA"/>
</dbReference>
<evidence type="ECO:0000313" key="6">
    <source>
        <dbReference type="Proteomes" id="UP000009223"/>
    </source>
</evidence>
<evidence type="ECO:0000259" key="4">
    <source>
        <dbReference type="Pfam" id="PF01048"/>
    </source>
</evidence>
<dbReference type="GO" id="GO:0005829">
    <property type="term" value="C:cytosol"/>
    <property type="evidence" value="ECO:0007669"/>
    <property type="project" value="TreeGrafter"/>
</dbReference>
<evidence type="ECO:0000256" key="1">
    <source>
        <dbReference type="ARBA" id="ARBA00011888"/>
    </source>
</evidence>
<dbReference type="KEGG" id="tpi:TREPR_0680"/>
<dbReference type="PANTHER" id="PTHR43691">
    <property type="entry name" value="URIDINE PHOSPHORYLASE"/>
    <property type="match status" value="1"/>
</dbReference>
<reference evidence="6" key="1">
    <citation type="submission" date="2009-12" db="EMBL/GenBank/DDBJ databases">
        <title>Complete sequence of Treponema primitia strain ZAS-2.</title>
        <authorList>
            <person name="Tetu S.G."/>
            <person name="Matson E."/>
            <person name="Ren Q."/>
            <person name="Seshadri R."/>
            <person name="Elbourne L."/>
            <person name="Hassan K.A."/>
            <person name="Durkin A."/>
            <person name="Radune D."/>
            <person name="Mohamoud Y."/>
            <person name="Shay R."/>
            <person name="Jin S."/>
            <person name="Zhang X."/>
            <person name="Lucey K."/>
            <person name="Ballor N.R."/>
            <person name="Ottesen E."/>
            <person name="Rosenthal R."/>
            <person name="Allen A."/>
            <person name="Leadbetter J.R."/>
            <person name="Paulsen I.T."/>
        </authorList>
    </citation>
    <scope>NUCLEOTIDE SEQUENCE [LARGE SCALE GENOMIC DNA]</scope>
    <source>
        <strain evidence="6">ATCC BAA-887 / DSM 12427 / ZAS-2</strain>
    </source>
</reference>
<evidence type="ECO:0000256" key="2">
    <source>
        <dbReference type="ARBA" id="ARBA00021980"/>
    </source>
</evidence>
<keyword evidence="6" id="KW-1185">Reference proteome</keyword>
<dbReference type="InterPro" id="IPR000845">
    <property type="entry name" value="Nucleoside_phosphorylase_d"/>
</dbReference>
<organism evidence="5 6">
    <name type="scientific">Treponema primitia (strain ATCC BAA-887 / DSM 12427 / ZAS-2)</name>
    <dbReference type="NCBI Taxonomy" id="545694"/>
    <lineage>
        <taxon>Bacteria</taxon>
        <taxon>Pseudomonadati</taxon>
        <taxon>Spirochaetota</taxon>
        <taxon>Spirochaetia</taxon>
        <taxon>Spirochaetales</taxon>
        <taxon>Treponemataceae</taxon>
        <taxon>Treponema</taxon>
    </lineage>
</organism>
<dbReference type="Pfam" id="PF01048">
    <property type="entry name" value="PNP_UDP_1"/>
    <property type="match status" value="1"/>
</dbReference>
<dbReference type="Proteomes" id="UP000009223">
    <property type="component" value="Chromosome"/>
</dbReference>
<accession>F5YK08</accession>
<dbReference type="InterPro" id="IPR035994">
    <property type="entry name" value="Nucleoside_phosphorylase_sf"/>
</dbReference>
<evidence type="ECO:0000256" key="3">
    <source>
        <dbReference type="ARBA" id="ARBA00048447"/>
    </source>
</evidence>